<gene>
    <name evidence="2" type="ORF">SAMN02745117_00665</name>
</gene>
<reference evidence="2 3" key="1">
    <citation type="submission" date="2016-11" db="EMBL/GenBank/DDBJ databases">
        <authorList>
            <person name="Jaros S."/>
            <person name="Januszkiewicz K."/>
            <person name="Wedrychowicz H."/>
        </authorList>
    </citation>
    <scope>NUCLEOTIDE SEQUENCE [LARGE SCALE GENOMIC DNA]</scope>
    <source>
        <strain evidence="2 3">DSM 16112</strain>
    </source>
</reference>
<feature type="region of interest" description="Disordered" evidence="1">
    <location>
        <begin position="61"/>
        <end position="82"/>
    </location>
</feature>
<proteinExistence type="predicted"/>
<sequence length="82" mass="9182">MSDEKYQSAAILADNYIEVILSTSPELLVADITESDEEGVQDAARRLAIFRASLVEELLDQPLVEYGSSDDDEEEEEDDEQN</sequence>
<dbReference type="Proteomes" id="UP000184327">
    <property type="component" value="Unassembled WGS sequence"/>
</dbReference>
<keyword evidence="3" id="KW-1185">Reference proteome</keyword>
<dbReference type="EMBL" id="FQUZ01000005">
    <property type="protein sequence ID" value="SHE67121.1"/>
    <property type="molecule type" value="Genomic_DNA"/>
</dbReference>
<evidence type="ECO:0000313" key="2">
    <source>
        <dbReference type="EMBL" id="SHE67121.1"/>
    </source>
</evidence>
<feature type="compositionally biased region" description="Acidic residues" evidence="1">
    <location>
        <begin position="68"/>
        <end position="82"/>
    </location>
</feature>
<protein>
    <submittedName>
        <fullName evidence="2">Uncharacterized protein</fullName>
    </submittedName>
</protein>
<evidence type="ECO:0000256" key="1">
    <source>
        <dbReference type="SAM" id="MobiDB-lite"/>
    </source>
</evidence>
<dbReference type="STRING" id="1122156.SAMN02745117_00665"/>
<name>A0A1M4VDR6_9BURK</name>
<dbReference type="RefSeq" id="WP_073354642.1">
    <property type="nucleotide sequence ID" value="NZ_FQUZ01000005.1"/>
</dbReference>
<dbReference type="AlphaFoldDB" id="A0A1M4VDR6"/>
<dbReference type="OrthoDB" id="8913314at2"/>
<evidence type="ECO:0000313" key="3">
    <source>
        <dbReference type="Proteomes" id="UP000184327"/>
    </source>
</evidence>
<organism evidence="2 3">
    <name type="scientific">Lampropedia hyalina DSM 16112</name>
    <dbReference type="NCBI Taxonomy" id="1122156"/>
    <lineage>
        <taxon>Bacteria</taxon>
        <taxon>Pseudomonadati</taxon>
        <taxon>Pseudomonadota</taxon>
        <taxon>Betaproteobacteria</taxon>
        <taxon>Burkholderiales</taxon>
        <taxon>Comamonadaceae</taxon>
        <taxon>Lampropedia</taxon>
    </lineage>
</organism>
<accession>A0A1M4VDR6</accession>